<dbReference type="NCBIfam" id="TIGR00815">
    <property type="entry name" value="sulP"/>
    <property type="match status" value="1"/>
</dbReference>
<dbReference type="FunCoup" id="E0VIM7">
    <property type="interactions" value="105"/>
</dbReference>
<dbReference type="SUPFAM" id="SSF52091">
    <property type="entry name" value="SpoIIaa-like"/>
    <property type="match status" value="1"/>
</dbReference>
<reference evidence="7" key="1">
    <citation type="submission" date="2007-04" db="EMBL/GenBank/DDBJ databases">
        <title>Annotation of Pediculus humanus corporis strain USDA.</title>
        <authorList>
            <person name="Kirkness E."/>
            <person name="Hannick L."/>
            <person name="Hass B."/>
            <person name="Bruggner R."/>
            <person name="Lawson D."/>
            <person name="Bidwell S."/>
            <person name="Joardar V."/>
            <person name="Caler E."/>
            <person name="Walenz B."/>
            <person name="Inman J."/>
            <person name="Schobel S."/>
            <person name="Galinsky K."/>
            <person name="Amedeo P."/>
            <person name="Strausberg R."/>
        </authorList>
    </citation>
    <scope>NUCLEOTIDE SEQUENCE</scope>
    <source>
        <strain evidence="7">USDA</strain>
    </source>
</reference>
<name>E0VIM7_PEDHC</name>
<comment type="subcellular location">
    <subcellularLocation>
        <location evidence="1">Membrane</location>
        <topology evidence="1">Multi-pass membrane protein</topology>
    </subcellularLocation>
</comment>
<feature type="transmembrane region" description="Helical" evidence="5">
    <location>
        <begin position="436"/>
        <end position="456"/>
    </location>
</feature>
<evidence type="ECO:0000256" key="5">
    <source>
        <dbReference type="SAM" id="Phobius"/>
    </source>
</evidence>
<evidence type="ECO:0000256" key="1">
    <source>
        <dbReference type="ARBA" id="ARBA00004141"/>
    </source>
</evidence>
<keyword evidence="9" id="KW-1185">Reference proteome</keyword>
<dbReference type="HOGENOM" id="CLU_003182_9_2_1"/>
<proteinExistence type="predicted"/>
<feature type="transmembrane region" description="Helical" evidence="5">
    <location>
        <begin position="172"/>
        <end position="190"/>
    </location>
</feature>
<evidence type="ECO:0000259" key="6">
    <source>
        <dbReference type="PROSITE" id="PS50801"/>
    </source>
</evidence>
<evidence type="ECO:0000313" key="7">
    <source>
        <dbReference type="EMBL" id="EEB13233.1"/>
    </source>
</evidence>
<dbReference type="GO" id="GO:0016020">
    <property type="term" value="C:membrane"/>
    <property type="evidence" value="ECO:0007669"/>
    <property type="project" value="UniProtKB-SubCell"/>
</dbReference>
<feature type="transmembrane region" description="Helical" evidence="5">
    <location>
        <begin position="72"/>
        <end position="89"/>
    </location>
</feature>
<dbReference type="EnsemblMetazoa" id="PHUM229690-RA">
    <property type="protein sequence ID" value="PHUM229690-PA"/>
    <property type="gene ID" value="PHUM229690"/>
</dbReference>
<feature type="transmembrane region" description="Helical" evidence="5">
    <location>
        <begin position="196"/>
        <end position="216"/>
    </location>
</feature>
<evidence type="ECO:0000256" key="3">
    <source>
        <dbReference type="ARBA" id="ARBA00022989"/>
    </source>
</evidence>
<feature type="transmembrane region" description="Helical" evidence="5">
    <location>
        <begin position="285"/>
        <end position="305"/>
    </location>
</feature>
<dbReference type="InterPro" id="IPR011547">
    <property type="entry name" value="SLC26A/SulP_dom"/>
</dbReference>
<keyword evidence="3 5" id="KW-1133">Transmembrane helix</keyword>
<gene>
    <name evidence="8" type="primary">8229885</name>
    <name evidence="7" type="ORF">Phum_PHUM229690</name>
</gene>
<feature type="transmembrane region" description="Helical" evidence="5">
    <location>
        <begin position="410"/>
        <end position="430"/>
    </location>
</feature>
<dbReference type="OrthoDB" id="288203at2759"/>
<dbReference type="GO" id="GO:0055085">
    <property type="term" value="P:transmembrane transport"/>
    <property type="evidence" value="ECO:0007669"/>
    <property type="project" value="InterPro"/>
</dbReference>
<dbReference type="Pfam" id="PF01740">
    <property type="entry name" value="STAS"/>
    <property type="match status" value="1"/>
</dbReference>
<organism>
    <name type="scientific">Pediculus humanus subsp. corporis</name>
    <name type="common">Body louse</name>
    <dbReference type="NCBI Taxonomy" id="121224"/>
    <lineage>
        <taxon>Eukaryota</taxon>
        <taxon>Metazoa</taxon>
        <taxon>Ecdysozoa</taxon>
        <taxon>Arthropoda</taxon>
        <taxon>Hexapoda</taxon>
        <taxon>Insecta</taxon>
        <taxon>Pterygota</taxon>
        <taxon>Neoptera</taxon>
        <taxon>Paraneoptera</taxon>
        <taxon>Psocodea</taxon>
        <taxon>Troctomorpha</taxon>
        <taxon>Phthiraptera</taxon>
        <taxon>Anoplura</taxon>
        <taxon>Pediculidae</taxon>
        <taxon>Pediculus</taxon>
    </lineage>
</organism>
<reference evidence="8" key="3">
    <citation type="submission" date="2020-05" db="UniProtKB">
        <authorList>
            <consortium name="EnsemblMetazoa"/>
        </authorList>
    </citation>
    <scope>IDENTIFICATION</scope>
    <source>
        <strain evidence="8">USDA</strain>
    </source>
</reference>
<dbReference type="EMBL" id="AAZO01002670">
    <property type="status" value="NOT_ANNOTATED_CDS"/>
    <property type="molecule type" value="Genomic_DNA"/>
</dbReference>
<evidence type="ECO:0000313" key="8">
    <source>
        <dbReference type="EnsemblMetazoa" id="PHUM229690-PA"/>
    </source>
</evidence>
<evidence type="ECO:0000313" key="9">
    <source>
        <dbReference type="Proteomes" id="UP000009046"/>
    </source>
</evidence>
<evidence type="ECO:0000256" key="4">
    <source>
        <dbReference type="ARBA" id="ARBA00023136"/>
    </source>
</evidence>
<feature type="transmembrane region" description="Helical" evidence="5">
    <location>
        <begin position="468"/>
        <end position="499"/>
    </location>
</feature>
<dbReference type="GeneID" id="8229885"/>
<dbReference type="CTD" id="8229885"/>
<dbReference type="OMA" id="KFMMALQ"/>
<feature type="transmembrane region" description="Helical" evidence="5">
    <location>
        <begin position="254"/>
        <end position="273"/>
    </location>
</feature>
<dbReference type="PROSITE" id="PS50801">
    <property type="entry name" value="STAS"/>
    <property type="match status" value="1"/>
</dbReference>
<protein>
    <submittedName>
        <fullName evidence="7 8">Pendrin, putative</fullName>
    </submittedName>
</protein>
<evidence type="ECO:0000256" key="2">
    <source>
        <dbReference type="ARBA" id="ARBA00022692"/>
    </source>
</evidence>
<dbReference type="AlphaFoldDB" id="E0VIM7"/>
<feature type="transmembrane region" description="Helical" evidence="5">
    <location>
        <begin position="333"/>
        <end position="355"/>
    </location>
</feature>
<dbReference type="InterPro" id="IPR036513">
    <property type="entry name" value="STAS_dom_sf"/>
</dbReference>
<reference evidence="7" key="2">
    <citation type="submission" date="2007-04" db="EMBL/GenBank/DDBJ databases">
        <title>The genome of the human body louse.</title>
        <authorList>
            <consortium name="The Human Body Louse Genome Consortium"/>
            <person name="Kirkness E."/>
            <person name="Walenz B."/>
            <person name="Hass B."/>
            <person name="Bruggner R."/>
            <person name="Strausberg R."/>
        </authorList>
    </citation>
    <scope>NUCLEOTIDE SEQUENCE</scope>
    <source>
        <strain evidence="7">USDA</strain>
    </source>
</reference>
<sequence length="646" mass="72726">MQNEEETSSKDDDEELLLLTEEKFREKYNYEEMKKVTFKKKFKRNLKCNKEKILNFIPICRWLPKYNPKKDLGYDIIAGITTAVMHIPHGLSYAPLARVDPIIGLYMAIFPVFVYMIFGTSRILSIGTFAVLCTMVGDVVNSHQANYQSLIDKAYATNNTLIVQHNYTSLEVGTAVCLLVGFWQCLLGFLRLGVFMVVMSKSMVSGFTTGAAICVFSYQLKSIFGIHVQTFTGALKLVYFYIDFFSKIKTTNCVTLGTSLSAIALLLFFNEYLKPLIKKKHPKNRIPVPIELFVLVIGILTSYMLDLKKNYNVEIVGYIPQGMPVAQMPPLSLLPHVITESFMVALVALSINLSLTKIFESKSDYVIDDNQELIAYGFSNIASSFFLCLPSAASLSRTTIQYSTGGKTQLASFFSAVLMILTIIFVQFLFEPVPYCILGSIVVVTLKGLLLQVLDLPKIIKENLMDGIIWIGTFFAVILIDIDIGLGVGILLSVVSLAFSSSVLKVNVIGQVPQSNIYLNMEFYKSATSIPYILILKIEGNVTFANCSNLEKKILREYKNFFAFSIEDDSNVILDLSSMNTIDPTGVKIFIELYQYFSKLNTKLYITHCNNRVYRVLHKCKFFTIFPKEQVAASVNDVVIYLNSKK</sequence>
<feature type="domain" description="STAS" evidence="6">
    <location>
        <begin position="523"/>
        <end position="642"/>
    </location>
</feature>
<dbReference type="eggNOG" id="KOG0236">
    <property type="taxonomic scope" value="Eukaryota"/>
</dbReference>
<dbReference type="STRING" id="121224.E0VIM7"/>
<dbReference type="PANTHER" id="PTHR11814">
    <property type="entry name" value="SULFATE TRANSPORTER"/>
    <property type="match status" value="1"/>
</dbReference>
<feature type="transmembrane region" description="Helical" evidence="5">
    <location>
        <begin position="223"/>
        <end position="242"/>
    </location>
</feature>
<dbReference type="RefSeq" id="XP_002425971.1">
    <property type="nucleotide sequence ID" value="XM_002425926.1"/>
</dbReference>
<feature type="transmembrane region" description="Helical" evidence="5">
    <location>
        <begin position="101"/>
        <end position="118"/>
    </location>
</feature>
<accession>E0VIM7</accession>
<dbReference type="Pfam" id="PF00916">
    <property type="entry name" value="Sulfate_transp"/>
    <property type="match status" value="1"/>
</dbReference>
<dbReference type="InterPro" id="IPR002645">
    <property type="entry name" value="STAS_dom"/>
</dbReference>
<dbReference type="InterPro" id="IPR001902">
    <property type="entry name" value="SLC26A/SulP_fam"/>
</dbReference>
<dbReference type="CDD" id="cd07042">
    <property type="entry name" value="STAS_SulP_like_sulfate_transporter"/>
    <property type="match status" value="1"/>
</dbReference>
<dbReference type="Proteomes" id="UP000009046">
    <property type="component" value="Unassembled WGS sequence"/>
</dbReference>
<dbReference type="EMBL" id="DS235201">
    <property type="protein sequence ID" value="EEB13233.1"/>
    <property type="molecule type" value="Genomic_DNA"/>
</dbReference>
<dbReference type="VEuPathDB" id="VectorBase:PHUM229690"/>
<keyword evidence="2 5" id="KW-0812">Transmembrane</keyword>
<dbReference type="KEGG" id="phu:Phum_PHUM229690"/>
<dbReference type="InParanoid" id="E0VIM7"/>
<keyword evidence="4 5" id="KW-0472">Membrane</keyword>
<dbReference type="Gene3D" id="3.30.750.24">
    <property type="entry name" value="STAS domain"/>
    <property type="match status" value="1"/>
</dbReference>